<feature type="domain" description="SIN1-type PH" evidence="4">
    <location>
        <begin position="846"/>
        <end position="993"/>
    </location>
</feature>
<comment type="similarity">
    <text evidence="1">Belongs to the SIN1 family.</text>
</comment>
<dbReference type="GeneID" id="26841627"/>
<dbReference type="AlphaFoldDB" id="A0A0V1PTN0"/>
<evidence type="ECO:0000313" key="6">
    <source>
        <dbReference type="Proteomes" id="UP000054251"/>
    </source>
</evidence>
<reference evidence="5 6" key="1">
    <citation type="submission" date="2015-11" db="EMBL/GenBank/DDBJ databases">
        <title>The genome of Debaryomyces fabryi.</title>
        <authorList>
            <person name="Tafer H."/>
            <person name="Lopandic K."/>
        </authorList>
    </citation>
    <scope>NUCLEOTIDE SEQUENCE [LARGE SCALE GENOMIC DNA]</scope>
    <source>
        <strain evidence="5 6">CBS 789</strain>
    </source>
</reference>
<evidence type="ECO:0008006" key="7">
    <source>
        <dbReference type="Google" id="ProtNLM"/>
    </source>
</evidence>
<dbReference type="GO" id="GO:0005546">
    <property type="term" value="F:phosphatidylinositol-4,5-bisphosphate binding"/>
    <property type="evidence" value="ECO:0007669"/>
    <property type="project" value="TreeGrafter"/>
</dbReference>
<dbReference type="RefSeq" id="XP_015465725.1">
    <property type="nucleotide sequence ID" value="XM_015613447.1"/>
</dbReference>
<evidence type="ECO:0000256" key="2">
    <source>
        <dbReference type="SAM" id="MobiDB-lite"/>
    </source>
</evidence>
<feature type="region of interest" description="Disordered" evidence="2">
    <location>
        <begin position="250"/>
        <end position="320"/>
    </location>
</feature>
<protein>
    <recommendedName>
        <fullName evidence="7">Stress-activated map kinase-interacting protein 1</fullName>
    </recommendedName>
</protein>
<accession>A0A0V1PTN0</accession>
<feature type="compositionally biased region" description="Acidic residues" evidence="2">
    <location>
        <begin position="202"/>
        <end position="216"/>
    </location>
</feature>
<feature type="compositionally biased region" description="Acidic residues" evidence="2">
    <location>
        <begin position="278"/>
        <end position="310"/>
    </location>
</feature>
<feature type="compositionally biased region" description="Basic residues" evidence="2">
    <location>
        <begin position="81"/>
        <end position="90"/>
    </location>
</feature>
<feature type="compositionally biased region" description="Polar residues" evidence="2">
    <location>
        <begin position="374"/>
        <end position="390"/>
    </location>
</feature>
<dbReference type="Pfam" id="PF16978">
    <property type="entry name" value="CRIM"/>
    <property type="match status" value="1"/>
</dbReference>
<feature type="region of interest" description="Disordered" evidence="2">
    <location>
        <begin position="168"/>
        <end position="197"/>
    </location>
</feature>
<dbReference type="GO" id="GO:0005886">
    <property type="term" value="C:plasma membrane"/>
    <property type="evidence" value="ECO:0007669"/>
    <property type="project" value="TreeGrafter"/>
</dbReference>
<name>A0A0V1PTN0_9ASCO</name>
<organism evidence="5 6">
    <name type="scientific">Debaryomyces fabryi</name>
    <dbReference type="NCBI Taxonomy" id="58627"/>
    <lineage>
        <taxon>Eukaryota</taxon>
        <taxon>Fungi</taxon>
        <taxon>Dikarya</taxon>
        <taxon>Ascomycota</taxon>
        <taxon>Saccharomycotina</taxon>
        <taxon>Pichiomycetes</taxon>
        <taxon>Debaryomycetaceae</taxon>
        <taxon>Debaryomyces</taxon>
    </lineage>
</organism>
<comment type="caution">
    <text evidence="5">The sequence shown here is derived from an EMBL/GenBank/DDBJ whole genome shotgun (WGS) entry which is preliminary data.</text>
</comment>
<dbReference type="GO" id="GO:0038203">
    <property type="term" value="P:TORC2 signaling"/>
    <property type="evidence" value="ECO:0007669"/>
    <property type="project" value="TreeGrafter"/>
</dbReference>
<keyword evidence="6" id="KW-1185">Reference proteome</keyword>
<dbReference type="GO" id="GO:0005737">
    <property type="term" value="C:cytoplasm"/>
    <property type="evidence" value="ECO:0007669"/>
    <property type="project" value="TreeGrafter"/>
</dbReference>
<sequence length="1003" mass="114177">MALPLETSHLIAQLRVSYLTLTDNDEYARRIIKPLVVGGNETEEQQNIYTQLEMPESPPITFNANHHIQTFQDAGNEVRKRTIKKRKKIDRKQNKREMKNAHKRDDRMNSELIEEKEAPDLPDRPQSPGNTTNGRTDLESNGELLGLSYTKTIKGRNRKSKPNIVKFFHSNKSNGYDSDSDSDSDDALRAPPFAASERNLELIEEEKANEDDSEDSAGDRIPIYDKETSDAITIDSDFEVPVTATGDVLKTSTTDFGYSDQDDTSSKHNNTIDTIVKDEDENDDIYVEEDSNFTEEEDEDEDEDEDEEADVSSTDSAFTDIETDSILDSSMLLDSYNDNAYNSYSFGTQTDTLPSFPSNSKKLKKKKSRLNSFESQSFSRTTGNIKRTASQTLINSDPNSEQINSMTNLKTLPNSNMLYNSNRLAVSRKNSFTFGKVDVSKQKEHANQPKNSKLSMLIQSRHKSSNINPLNYYTFVSSYIDSIYKASLNIYLPPNTSPVITDLGINDNVAVSDCIGYILFKLSSMSEFNDEDDSSLMNPNKWRLELVDEDGENYGSFGILDRTRLLSSYNNPRDIALCKILDETEIAKNEKQAPLPMEFKQNLLAYEKKQMNSNTSNNRKSLIVNGKDETIELKILQNFNDALSASDYSLVFISTNALMGQVLDKFCKENGLDPSRYKMREILLRDAPENNPITHKHLQPENTFLQGNLGTDIEPAVVESKRILRNTDPVLELQSNTLELVPSDTMQSKIIQDSVNNHSLANMAITPSESTNTLPLITPPAKQMEDKFQSLNIANEGKLSTPSHTHDDPRRNTTESIKRTINSNKYLDDIIRGKNPQLPTNINTIYFTWKVWRKKPTILNRIEKTLIIDGDYIHLTPSDVMVWKKNPSENPFLSNQQNHSQSHHHHHYLHHYNYSNYYNSLMMKTSSFHITQITKLKQYKSSKNPNHFKIVIKKHVDGSTNAKDSSIKKKYDLEAANAEECEEIIKKIKWVLQVYNMSNLNST</sequence>
<dbReference type="Pfam" id="PF16979">
    <property type="entry name" value="SIN1_PH"/>
    <property type="match status" value="1"/>
</dbReference>
<dbReference type="GO" id="GO:0031932">
    <property type="term" value="C:TORC2 complex"/>
    <property type="evidence" value="ECO:0007669"/>
    <property type="project" value="InterPro"/>
</dbReference>
<feature type="region of interest" description="Disordered" evidence="2">
    <location>
        <begin position="73"/>
        <end position="143"/>
    </location>
</feature>
<dbReference type="PANTHER" id="PTHR13335">
    <property type="entry name" value="TARGET OF RAPAMYCIN COMPLEX 2 SUBUNIT MAPKAP1"/>
    <property type="match status" value="1"/>
</dbReference>
<proteinExistence type="inferred from homology"/>
<dbReference type="PANTHER" id="PTHR13335:SF1">
    <property type="entry name" value="TARGET OF RAPAMYCIN COMPLEX 2 SUBUNIT MAPKAP1"/>
    <property type="match status" value="1"/>
</dbReference>
<feature type="region of interest" description="Disordered" evidence="2">
    <location>
        <begin position="795"/>
        <end position="815"/>
    </location>
</feature>
<feature type="region of interest" description="Disordered" evidence="2">
    <location>
        <begin position="202"/>
        <end position="221"/>
    </location>
</feature>
<dbReference type="OrthoDB" id="241990at2759"/>
<gene>
    <name evidence="5" type="ORF">AC631_04618</name>
</gene>
<evidence type="ECO:0000259" key="4">
    <source>
        <dbReference type="Pfam" id="PF16979"/>
    </source>
</evidence>
<dbReference type="InterPro" id="IPR031313">
    <property type="entry name" value="Sin1_PH_dom"/>
</dbReference>
<dbReference type="InterPro" id="IPR011993">
    <property type="entry name" value="PH-like_dom_sf"/>
</dbReference>
<dbReference type="Gene3D" id="2.30.29.30">
    <property type="entry name" value="Pleckstrin-homology domain (PH domain)/Phosphotyrosine-binding domain (PTB)"/>
    <property type="match status" value="1"/>
</dbReference>
<dbReference type="EMBL" id="LMYN01000130">
    <property type="protein sequence ID" value="KRZ99622.1"/>
    <property type="molecule type" value="Genomic_DNA"/>
</dbReference>
<feature type="region of interest" description="Disordered" evidence="2">
    <location>
        <begin position="348"/>
        <end position="390"/>
    </location>
</feature>
<feature type="compositionally biased region" description="Basic and acidic residues" evidence="2">
    <location>
        <begin position="91"/>
        <end position="123"/>
    </location>
</feature>
<dbReference type="InterPro" id="IPR031567">
    <property type="entry name" value="CRIM_dom"/>
</dbReference>
<feature type="domain" description="CRIM" evidence="3">
    <location>
        <begin position="451"/>
        <end position="590"/>
    </location>
</feature>
<evidence type="ECO:0000259" key="3">
    <source>
        <dbReference type="Pfam" id="PF16978"/>
    </source>
</evidence>
<evidence type="ECO:0000313" key="5">
    <source>
        <dbReference type="EMBL" id="KRZ99622.1"/>
    </source>
</evidence>
<dbReference type="Proteomes" id="UP000054251">
    <property type="component" value="Unassembled WGS sequence"/>
</dbReference>
<evidence type="ECO:0000256" key="1">
    <source>
        <dbReference type="ARBA" id="ARBA00009407"/>
    </source>
</evidence>
<dbReference type="InterPro" id="IPR008828">
    <property type="entry name" value="Sin1/Avo1"/>
</dbReference>
<feature type="compositionally biased region" description="Basic and acidic residues" evidence="2">
    <location>
        <begin position="804"/>
        <end position="815"/>
    </location>
</feature>